<dbReference type="PANTHER" id="PTHR33116:SF78">
    <property type="entry name" value="OS12G0587133 PROTEIN"/>
    <property type="match status" value="1"/>
</dbReference>
<protein>
    <submittedName>
        <fullName evidence="2">Ribonuclease H protein At1g65750 family</fullName>
    </submittedName>
</protein>
<keyword evidence="1" id="KW-1133">Transmembrane helix</keyword>
<evidence type="ECO:0000313" key="3">
    <source>
        <dbReference type="Proteomes" id="UP000075243"/>
    </source>
</evidence>
<dbReference type="EMBL" id="KQ484010">
    <property type="protein sequence ID" value="KYP38333.1"/>
    <property type="molecule type" value="Genomic_DNA"/>
</dbReference>
<evidence type="ECO:0000256" key="1">
    <source>
        <dbReference type="SAM" id="Phobius"/>
    </source>
</evidence>
<dbReference type="AlphaFoldDB" id="A0A151R751"/>
<keyword evidence="3" id="KW-1185">Reference proteome</keyword>
<dbReference type="PANTHER" id="PTHR33116">
    <property type="entry name" value="REVERSE TRANSCRIPTASE ZINC-BINDING DOMAIN-CONTAINING PROTEIN-RELATED-RELATED"/>
    <property type="match status" value="1"/>
</dbReference>
<dbReference type="Proteomes" id="UP000075243">
    <property type="component" value="Unassembled WGS sequence"/>
</dbReference>
<name>A0A151R751_CAJCA</name>
<sequence length="83" mass="9722">MFWEGKDISTCGRVFLIKLVFSSLLIYFLSFFQASKDIISKLESLLNFFLWGGNAEKHKVHWVAWENVHVYSEGRKMFGNNKS</sequence>
<feature type="transmembrane region" description="Helical" evidence="1">
    <location>
        <begin position="12"/>
        <end position="32"/>
    </location>
</feature>
<reference evidence="2" key="1">
    <citation type="journal article" date="2012" name="Nat. Biotechnol.">
        <title>Draft genome sequence of pigeonpea (Cajanus cajan), an orphan legume crop of resource-poor farmers.</title>
        <authorList>
            <person name="Varshney R.K."/>
            <person name="Chen W."/>
            <person name="Li Y."/>
            <person name="Bharti A.K."/>
            <person name="Saxena R.K."/>
            <person name="Schlueter J.A."/>
            <person name="Donoghue M.T."/>
            <person name="Azam S."/>
            <person name="Fan G."/>
            <person name="Whaley A.M."/>
            <person name="Farmer A.D."/>
            <person name="Sheridan J."/>
            <person name="Iwata A."/>
            <person name="Tuteja R."/>
            <person name="Penmetsa R.V."/>
            <person name="Wu W."/>
            <person name="Upadhyaya H.D."/>
            <person name="Yang S.P."/>
            <person name="Shah T."/>
            <person name="Saxena K.B."/>
            <person name="Michael T."/>
            <person name="McCombie W.R."/>
            <person name="Yang B."/>
            <person name="Zhang G."/>
            <person name="Yang H."/>
            <person name="Wang J."/>
            <person name="Spillane C."/>
            <person name="Cook D.R."/>
            <person name="May G.D."/>
            <person name="Xu X."/>
            <person name="Jackson S.A."/>
        </authorList>
    </citation>
    <scope>NUCLEOTIDE SEQUENCE [LARGE SCALE GENOMIC DNA]</scope>
</reference>
<accession>A0A151R751</accession>
<keyword evidence="1" id="KW-0812">Transmembrane</keyword>
<keyword evidence="1" id="KW-0472">Membrane</keyword>
<gene>
    <name evidence="2" type="ORF">KK1_040405</name>
</gene>
<organism evidence="2 3">
    <name type="scientific">Cajanus cajan</name>
    <name type="common">Pigeon pea</name>
    <name type="synonym">Cajanus indicus</name>
    <dbReference type="NCBI Taxonomy" id="3821"/>
    <lineage>
        <taxon>Eukaryota</taxon>
        <taxon>Viridiplantae</taxon>
        <taxon>Streptophyta</taxon>
        <taxon>Embryophyta</taxon>
        <taxon>Tracheophyta</taxon>
        <taxon>Spermatophyta</taxon>
        <taxon>Magnoliopsida</taxon>
        <taxon>eudicotyledons</taxon>
        <taxon>Gunneridae</taxon>
        <taxon>Pentapetalae</taxon>
        <taxon>rosids</taxon>
        <taxon>fabids</taxon>
        <taxon>Fabales</taxon>
        <taxon>Fabaceae</taxon>
        <taxon>Papilionoideae</taxon>
        <taxon>50 kb inversion clade</taxon>
        <taxon>NPAAA clade</taxon>
        <taxon>indigoferoid/millettioid clade</taxon>
        <taxon>Phaseoleae</taxon>
        <taxon>Cajanus</taxon>
    </lineage>
</organism>
<proteinExistence type="predicted"/>
<dbReference type="Gramene" id="C.cajan_32818.t">
    <property type="protein sequence ID" value="C.cajan_32818.t.cds1"/>
    <property type="gene ID" value="C.cajan_32818"/>
</dbReference>
<evidence type="ECO:0000313" key="2">
    <source>
        <dbReference type="EMBL" id="KYP38333.1"/>
    </source>
</evidence>